<protein>
    <recommendedName>
        <fullName evidence="8">Flippase-like domain-containing protein</fullName>
    </recommendedName>
</protein>
<keyword evidence="4 6" id="KW-1133">Transmembrane helix</keyword>
<dbReference type="GO" id="GO:0005886">
    <property type="term" value="C:plasma membrane"/>
    <property type="evidence" value="ECO:0007669"/>
    <property type="project" value="UniProtKB-SubCell"/>
</dbReference>
<dbReference type="AlphaFoldDB" id="A0A645FI94"/>
<keyword evidence="3 6" id="KW-0812">Transmembrane</keyword>
<evidence type="ECO:0000256" key="1">
    <source>
        <dbReference type="ARBA" id="ARBA00004651"/>
    </source>
</evidence>
<dbReference type="InterPro" id="IPR022791">
    <property type="entry name" value="L-PG_synthase/AglD"/>
</dbReference>
<comment type="caution">
    <text evidence="7">The sequence shown here is derived from an EMBL/GenBank/DDBJ whole genome shotgun (WGS) entry which is preliminary data.</text>
</comment>
<dbReference type="EMBL" id="VSSQ01060738">
    <property type="protein sequence ID" value="MPN14145.1"/>
    <property type="molecule type" value="Genomic_DNA"/>
</dbReference>
<evidence type="ECO:0000256" key="6">
    <source>
        <dbReference type="SAM" id="Phobius"/>
    </source>
</evidence>
<feature type="transmembrane region" description="Helical" evidence="6">
    <location>
        <begin position="28"/>
        <end position="47"/>
    </location>
</feature>
<gene>
    <name evidence="7" type="ORF">SDC9_161471</name>
</gene>
<evidence type="ECO:0000256" key="3">
    <source>
        <dbReference type="ARBA" id="ARBA00022692"/>
    </source>
</evidence>
<feature type="transmembrane region" description="Helical" evidence="6">
    <location>
        <begin position="160"/>
        <end position="179"/>
    </location>
</feature>
<name>A0A645FI94_9ZZZZ</name>
<dbReference type="Pfam" id="PF03706">
    <property type="entry name" value="LPG_synthase_TM"/>
    <property type="match status" value="1"/>
</dbReference>
<sequence length="201" mass="22751">MSHFIFWTVSIPLLFLIVPNVAVSVRIILAIAGAASLLLLWWSFTVYSEGFVSKALSITGKLPFAGKKVKAYKQKHMEKITQMDFLIADLYKNRKKDFVTSLSLELLSRFVLCTEIIFMMHAIKFPVTFAQSVIIESIQSMVGNLFFFMPMQLGAREGGFILVFGILSLPAAHAVYVSLCIRIREFFWTLFGLGLIKIGRR</sequence>
<reference evidence="7" key="1">
    <citation type="submission" date="2019-08" db="EMBL/GenBank/DDBJ databases">
        <authorList>
            <person name="Kucharzyk K."/>
            <person name="Murdoch R.W."/>
            <person name="Higgins S."/>
            <person name="Loffler F."/>
        </authorList>
    </citation>
    <scope>NUCLEOTIDE SEQUENCE</scope>
</reference>
<evidence type="ECO:0000256" key="2">
    <source>
        <dbReference type="ARBA" id="ARBA00022475"/>
    </source>
</evidence>
<organism evidence="7">
    <name type="scientific">bioreactor metagenome</name>
    <dbReference type="NCBI Taxonomy" id="1076179"/>
    <lineage>
        <taxon>unclassified sequences</taxon>
        <taxon>metagenomes</taxon>
        <taxon>ecological metagenomes</taxon>
    </lineage>
</organism>
<accession>A0A645FI94</accession>
<feature type="transmembrane region" description="Helical" evidence="6">
    <location>
        <begin position="129"/>
        <end position="148"/>
    </location>
</feature>
<keyword evidence="5 6" id="KW-0472">Membrane</keyword>
<proteinExistence type="predicted"/>
<evidence type="ECO:0000256" key="4">
    <source>
        <dbReference type="ARBA" id="ARBA00022989"/>
    </source>
</evidence>
<evidence type="ECO:0000256" key="5">
    <source>
        <dbReference type="ARBA" id="ARBA00023136"/>
    </source>
</evidence>
<evidence type="ECO:0008006" key="8">
    <source>
        <dbReference type="Google" id="ProtNLM"/>
    </source>
</evidence>
<comment type="subcellular location">
    <subcellularLocation>
        <location evidence="1">Cell membrane</location>
        <topology evidence="1">Multi-pass membrane protein</topology>
    </subcellularLocation>
</comment>
<keyword evidence="2" id="KW-1003">Cell membrane</keyword>
<evidence type="ECO:0000313" key="7">
    <source>
        <dbReference type="EMBL" id="MPN14145.1"/>
    </source>
</evidence>